<evidence type="ECO:0000313" key="3">
    <source>
        <dbReference type="Proteomes" id="UP000027138"/>
    </source>
</evidence>
<evidence type="ECO:0000313" key="2">
    <source>
        <dbReference type="EMBL" id="KDP33958.1"/>
    </source>
</evidence>
<feature type="transmembrane region" description="Helical" evidence="1">
    <location>
        <begin position="56"/>
        <end position="79"/>
    </location>
</feature>
<dbReference type="Proteomes" id="UP000027138">
    <property type="component" value="Unassembled WGS sequence"/>
</dbReference>
<dbReference type="STRING" id="180498.A0A067KG23"/>
<dbReference type="KEGG" id="jcu:105638013"/>
<organism evidence="2 3">
    <name type="scientific">Jatropha curcas</name>
    <name type="common">Barbados nut</name>
    <dbReference type="NCBI Taxonomy" id="180498"/>
    <lineage>
        <taxon>Eukaryota</taxon>
        <taxon>Viridiplantae</taxon>
        <taxon>Streptophyta</taxon>
        <taxon>Embryophyta</taxon>
        <taxon>Tracheophyta</taxon>
        <taxon>Spermatophyta</taxon>
        <taxon>Magnoliopsida</taxon>
        <taxon>eudicotyledons</taxon>
        <taxon>Gunneridae</taxon>
        <taxon>Pentapetalae</taxon>
        <taxon>rosids</taxon>
        <taxon>fabids</taxon>
        <taxon>Malpighiales</taxon>
        <taxon>Euphorbiaceae</taxon>
        <taxon>Crotonoideae</taxon>
        <taxon>Jatropheae</taxon>
        <taxon>Jatropha</taxon>
    </lineage>
</organism>
<proteinExistence type="predicted"/>
<sequence>MEGVQKFFRHVAKESKSGTSFPSPNDSSYNFGGVTDALSSSDQSRVILYRPPRNMVSLWTCSKVSIIFFVAGVFVGYTLKSRVKRWASKLLKRLKDD</sequence>
<keyword evidence="3" id="KW-1185">Reference proteome</keyword>
<accession>A0A067KG23</accession>
<evidence type="ECO:0000256" key="1">
    <source>
        <dbReference type="SAM" id="Phobius"/>
    </source>
</evidence>
<protein>
    <submittedName>
        <fullName evidence="2">Uncharacterized protein</fullName>
    </submittedName>
</protein>
<name>A0A067KG23_JATCU</name>
<keyword evidence="1" id="KW-1133">Transmembrane helix</keyword>
<dbReference type="AlphaFoldDB" id="A0A067KG23"/>
<keyword evidence="1" id="KW-0812">Transmembrane</keyword>
<keyword evidence="1" id="KW-0472">Membrane</keyword>
<dbReference type="EMBL" id="KK914539">
    <property type="protein sequence ID" value="KDP33958.1"/>
    <property type="molecule type" value="Genomic_DNA"/>
</dbReference>
<dbReference type="OrthoDB" id="1726667at2759"/>
<gene>
    <name evidence="2" type="ORF">JCGZ_07529</name>
</gene>
<reference evidence="2 3" key="1">
    <citation type="journal article" date="2014" name="PLoS ONE">
        <title>Global Analysis of Gene Expression Profiles in Physic Nut (Jatropha curcas L.) Seedlings Exposed to Salt Stress.</title>
        <authorList>
            <person name="Zhang L."/>
            <person name="Zhang C."/>
            <person name="Wu P."/>
            <person name="Chen Y."/>
            <person name="Li M."/>
            <person name="Jiang H."/>
            <person name="Wu G."/>
        </authorList>
    </citation>
    <scope>NUCLEOTIDE SEQUENCE [LARGE SCALE GENOMIC DNA]</scope>
    <source>
        <strain evidence="3">cv. GZQX0401</strain>
        <tissue evidence="2">Young leaves</tissue>
    </source>
</reference>